<dbReference type="InterPro" id="IPR046849">
    <property type="entry name" value="E2_motif"/>
</dbReference>
<name>A0A813ZQI3_9BILA</name>
<dbReference type="Proteomes" id="UP000663877">
    <property type="component" value="Unassembled WGS sequence"/>
</dbReference>
<protein>
    <recommendedName>
        <fullName evidence="3">DYW domain-containing protein</fullName>
    </recommendedName>
</protein>
<dbReference type="PROSITE" id="PS51375">
    <property type="entry name" value="PPR"/>
    <property type="match status" value="3"/>
</dbReference>
<feature type="repeat" description="PPR" evidence="2">
    <location>
        <begin position="277"/>
        <end position="311"/>
    </location>
</feature>
<dbReference type="GO" id="GO:0003723">
    <property type="term" value="F:RNA binding"/>
    <property type="evidence" value="ECO:0007669"/>
    <property type="project" value="InterPro"/>
</dbReference>
<evidence type="ECO:0000313" key="4">
    <source>
        <dbReference type="EMBL" id="CAF0901222.1"/>
    </source>
</evidence>
<dbReference type="Gene3D" id="1.25.40.10">
    <property type="entry name" value="Tetratricopeptide repeat domain"/>
    <property type="match status" value="6"/>
</dbReference>
<dbReference type="InterPro" id="IPR011990">
    <property type="entry name" value="TPR-like_helical_dom_sf"/>
</dbReference>
<dbReference type="Pfam" id="PF13041">
    <property type="entry name" value="PPR_2"/>
    <property type="match status" value="3"/>
</dbReference>
<dbReference type="NCBIfam" id="TIGR00756">
    <property type="entry name" value="PPR"/>
    <property type="match status" value="5"/>
</dbReference>
<dbReference type="Pfam" id="PF01535">
    <property type="entry name" value="PPR"/>
    <property type="match status" value="6"/>
</dbReference>
<accession>A0A813ZQI3</accession>
<gene>
    <name evidence="5" type="ORF">BJG266_LOCUS12014</name>
    <name evidence="4" type="ORF">QVE165_LOCUS9486</name>
</gene>
<keyword evidence="6" id="KW-1185">Reference proteome</keyword>
<evidence type="ECO:0000313" key="6">
    <source>
        <dbReference type="Proteomes" id="UP000663832"/>
    </source>
</evidence>
<dbReference type="GO" id="GO:0009451">
    <property type="term" value="P:RNA modification"/>
    <property type="evidence" value="ECO:0007669"/>
    <property type="project" value="InterPro"/>
</dbReference>
<organism evidence="4 6">
    <name type="scientific">Adineta steineri</name>
    <dbReference type="NCBI Taxonomy" id="433720"/>
    <lineage>
        <taxon>Eukaryota</taxon>
        <taxon>Metazoa</taxon>
        <taxon>Spiralia</taxon>
        <taxon>Gnathifera</taxon>
        <taxon>Rotifera</taxon>
        <taxon>Eurotatoria</taxon>
        <taxon>Bdelloidea</taxon>
        <taxon>Adinetida</taxon>
        <taxon>Adinetidae</taxon>
        <taxon>Adineta</taxon>
    </lineage>
</organism>
<dbReference type="OrthoDB" id="10022555at2759"/>
<feature type="domain" description="DYW" evidence="3">
    <location>
        <begin position="858"/>
        <end position="951"/>
    </location>
</feature>
<dbReference type="EMBL" id="CAJNOI010000045">
    <property type="protein sequence ID" value="CAF0929672.1"/>
    <property type="molecule type" value="Genomic_DNA"/>
</dbReference>
<sequence length="952" mass="110388">MFLRFTIRCRCFYSTLIDINNRLKQLNMNKQYKKVIDLFDNYIQKNNPSDLVINQTLKACIELGDIKRGSSIYQRLSSQSKQNHFIQTNLIRLFMKSGDINKAKEIFNKSQNKTLFMYNTMINGLSNNNHGKEAINLLREMSIPPNEYTYTILFKTCSQLNDSQSIEFGKDLFENLPSQYQNHPIILNSALHMLMQYGDILLAEEIFSQMNKDTTSYGVMMSGYLKNKQIEKTIDLFFQINKPNDINLIIFFNACAELGNEKVLHSILNMFSKLNRNEMTYELMMNMYNKRNEPEETLNLYEEMKRKKIQPNERIYILILNAFFQLNYFIKAEEFFNQIPNKSSMIYDVVLNGLANHNRAEQAFDLFQQMSIPPNEYTLSILFKICSQLNNTKSFEFAKKILNAVPEKYQSNTIILNSALHMLMQYGDILFAEKIFSQMNKDTISYGVMMSGYLKNNRPEKVIDIFMKLNNQMDEINLLLFFSACAELVNAKGLKLGKQIYSKLLSNRKLLSKKVIHSILNMLSKCSDVENAEKLFQKLNKNTITYGCMMAMYNNQNEPEKTLNLYEEMKRDKIEIDNLIWMLILNALAELTDLSTCELISSELPETFYNDIQIQNALINIWGKCSSVDRAKKIFDQIIKPNNMSYSTMINAYGLNGLGREAVQLYDEIPFEIIDDIINLCVLNACSHASLINEAQEIFKNISIDKRTEKIYTAMIDCFSRSNLMNEAEELINEYEQSHLPSYSMYMSVLSAARNQRNPLLAQKMYNRIEPYLKDQKIYATSAKVLLANTYALAGDLTTVSNIRTKMNQSGLKKLVGLSWTVVNGKVVKFRAHDRSHPQSNEIYKELECLTNELKEHGYQCDASWIGRPLMNNETEESILSGHSERLAIAFNLIQRPIPNRIQIMKNLRVCGDCHTFSKWVAQVRQCTIIIRDANRTHYFYPDGYCSCGDVF</sequence>
<evidence type="ECO:0000259" key="3">
    <source>
        <dbReference type="Pfam" id="PF14432"/>
    </source>
</evidence>
<comment type="caution">
    <text evidence="4">The sequence shown here is derived from an EMBL/GenBank/DDBJ whole genome shotgun (WGS) entry which is preliminary data.</text>
</comment>
<dbReference type="Pfam" id="PF20430">
    <property type="entry name" value="Eplus_motif"/>
    <property type="match status" value="1"/>
</dbReference>
<evidence type="ECO:0000256" key="1">
    <source>
        <dbReference type="ARBA" id="ARBA00022737"/>
    </source>
</evidence>
<dbReference type="InterPro" id="IPR032867">
    <property type="entry name" value="DYW_dom"/>
</dbReference>
<dbReference type="AlphaFoldDB" id="A0A813ZQI3"/>
<dbReference type="SUPFAM" id="SSF48452">
    <property type="entry name" value="TPR-like"/>
    <property type="match status" value="1"/>
</dbReference>
<reference evidence="4" key="1">
    <citation type="submission" date="2021-02" db="EMBL/GenBank/DDBJ databases">
        <authorList>
            <person name="Nowell W R."/>
        </authorList>
    </citation>
    <scope>NUCLEOTIDE SEQUENCE</scope>
</reference>
<proteinExistence type="predicted"/>
<dbReference type="InterPro" id="IPR002885">
    <property type="entry name" value="PPR_rpt"/>
</dbReference>
<dbReference type="PANTHER" id="PTHR47926">
    <property type="entry name" value="PENTATRICOPEPTIDE REPEAT-CONTAINING PROTEIN"/>
    <property type="match status" value="1"/>
</dbReference>
<feature type="repeat" description="PPR" evidence="2">
    <location>
        <begin position="542"/>
        <end position="576"/>
    </location>
</feature>
<evidence type="ECO:0000256" key="2">
    <source>
        <dbReference type="PROSITE-ProRule" id="PRU00708"/>
    </source>
</evidence>
<dbReference type="EMBL" id="CAJNOM010000043">
    <property type="protein sequence ID" value="CAF0901222.1"/>
    <property type="molecule type" value="Genomic_DNA"/>
</dbReference>
<dbReference type="Proteomes" id="UP000663832">
    <property type="component" value="Unassembled WGS sequence"/>
</dbReference>
<keyword evidence="1" id="KW-0677">Repeat</keyword>
<dbReference type="GO" id="GO:0008270">
    <property type="term" value="F:zinc ion binding"/>
    <property type="evidence" value="ECO:0007669"/>
    <property type="project" value="InterPro"/>
</dbReference>
<evidence type="ECO:0000313" key="5">
    <source>
        <dbReference type="EMBL" id="CAF0929672.1"/>
    </source>
</evidence>
<dbReference type="Pfam" id="PF14432">
    <property type="entry name" value="DYW_deaminase"/>
    <property type="match status" value="1"/>
</dbReference>
<dbReference type="GO" id="GO:0048731">
    <property type="term" value="P:system development"/>
    <property type="evidence" value="ECO:0007669"/>
    <property type="project" value="UniProtKB-ARBA"/>
</dbReference>
<dbReference type="InterPro" id="IPR046960">
    <property type="entry name" value="PPR_At4g14850-like_plant"/>
</dbReference>
<dbReference type="FunFam" id="1.25.40.10:FF:000158">
    <property type="entry name" value="pentatricopeptide repeat-containing protein At2g33680"/>
    <property type="match status" value="1"/>
</dbReference>
<feature type="repeat" description="PPR" evidence="2">
    <location>
        <begin position="708"/>
        <end position="742"/>
    </location>
</feature>